<proteinExistence type="predicted"/>
<dbReference type="AlphaFoldDB" id="A0A166SDS5"/>
<keyword evidence="2" id="KW-1185">Reference proteome</keyword>
<protein>
    <recommendedName>
        <fullName evidence="3">BTB domain-containing protein</fullName>
    </recommendedName>
</protein>
<name>A0A166SDS5_9AGAM</name>
<dbReference type="OrthoDB" id="3027208at2759"/>
<dbReference type="EMBL" id="KV417499">
    <property type="protein sequence ID" value="KZP29333.1"/>
    <property type="molecule type" value="Genomic_DNA"/>
</dbReference>
<gene>
    <name evidence="1" type="ORF">FIBSPDRAFT_1038996</name>
</gene>
<reference evidence="1 2" key="1">
    <citation type="journal article" date="2016" name="Mol. Biol. Evol.">
        <title>Comparative Genomics of Early-Diverging Mushroom-Forming Fungi Provides Insights into the Origins of Lignocellulose Decay Capabilities.</title>
        <authorList>
            <person name="Nagy L.G."/>
            <person name="Riley R."/>
            <person name="Tritt A."/>
            <person name="Adam C."/>
            <person name="Daum C."/>
            <person name="Floudas D."/>
            <person name="Sun H."/>
            <person name="Yadav J.S."/>
            <person name="Pangilinan J."/>
            <person name="Larsson K.H."/>
            <person name="Matsuura K."/>
            <person name="Barry K."/>
            <person name="Labutti K."/>
            <person name="Kuo R."/>
            <person name="Ohm R.A."/>
            <person name="Bhattacharya S.S."/>
            <person name="Shirouzu T."/>
            <person name="Yoshinaga Y."/>
            <person name="Martin F.M."/>
            <person name="Grigoriev I.V."/>
            <person name="Hibbett D.S."/>
        </authorList>
    </citation>
    <scope>NUCLEOTIDE SEQUENCE [LARGE SCALE GENOMIC DNA]</scope>
    <source>
        <strain evidence="1 2">CBS 109695</strain>
    </source>
</reference>
<evidence type="ECO:0000313" key="2">
    <source>
        <dbReference type="Proteomes" id="UP000076532"/>
    </source>
</evidence>
<sequence>MSTTSHPEAKRKRTDEPETAADSPLFKVYKGLLAANSTVFADMFLVPQPPPSKGELIEGCTVIRLSDSAVDVTYVLEALCKRRHATAHEPVSIAIVAAFVRLGQKYQIDAVLSEALGRLYYEFPDDLDDVDEADNWTKISESAGIFIDVANLAREQNLLSALPLALRYCSLEDSDDIVKGVAREDHTVATLSPINERVVLAAKDPLLRLQSTTTFSWLIANGSDDFAMPACCNTERMQLVVSKFFPLPEYDGLKSWEEGWEDSICAACVVKAKALHASGRQRYWNKLPSIFGLPDWEELEKERVLSAIIV</sequence>
<organism evidence="1 2">
    <name type="scientific">Athelia psychrophila</name>
    <dbReference type="NCBI Taxonomy" id="1759441"/>
    <lineage>
        <taxon>Eukaryota</taxon>
        <taxon>Fungi</taxon>
        <taxon>Dikarya</taxon>
        <taxon>Basidiomycota</taxon>
        <taxon>Agaricomycotina</taxon>
        <taxon>Agaricomycetes</taxon>
        <taxon>Agaricomycetidae</taxon>
        <taxon>Atheliales</taxon>
        <taxon>Atheliaceae</taxon>
        <taxon>Athelia</taxon>
    </lineage>
</organism>
<dbReference type="Proteomes" id="UP000076532">
    <property type="component" value="Unassembled WGS sequence"/>
</dbReference>
<accession>A0A166SDS5</accession>
<evidence type="ECO:0008006" key="3">
    <source>
        <dbReference type="Google" id="ProtNLM"/>
    </source>
</evidence>
<evidence type="ECO:0000313" key="1">
    <source>
        <dbReference type="EMBL" id="KZP29333.1"/>
    </source>
</evidence>